<dbReference type="EMBL" id="CAJVQC010063474">
    <property type="protein sequence ID" value="CAG8803688.1"/>
    <property type="molecule type" value="Genomic_DNA"/>
</dbReference>
<comment type="caution">
    <text evidence="1">The sequence shown here is derived from an EMBL/GenBank/DDBJ whole genome shotgun (WGS) entry which is preliminary data.</text>
</comment>
<feature type="non-terminal residue" evidence="1">
    <location>
        <position position="162"/>
    </location>
</feature>
<dbReference type="Proteomes" id="UP000789920">
    <property type="component" value="Unassembled WGS sequence"/>
</dbReference>
<name>A0ACA9RPQ1_9GLOM</name>
<evidence type="ECO:0000313" key="2">
    <source>
        <dbReference type="Proteomes" id="UP000789920"/>
    </source>
</evidence>
<organism evidence="1 2">
    <name type="scientific">Racocetra persica</name>
    <dbReference type="NCBI Taxonomy" id="160502"/>
    <lineage>
        <taxon>Eukaryota</taxon>
        <taxon>Fungi</taxon>
        <taxon>Fungi incertae sedis</taxon>
        <taxon>Mucoromycota</taxon>
        <taxon>Glomeromycotina</taxon>
        <taxon>Glomeromycetes</taxon>
        <taxon>Diversisporales</taxon>
        <taxon>Gigasporaceae</taxon>
        <taxon>Racocetra</taxon>
    </lineage>
</organism>
<gene>
    <name evidence="1" type="ORF">RPERSI_LOCUS21570</name>
</gene>
<evidence type="ECO:0000313" key="1">
    <source>
        <dbReference type="EMBL" id="CAG8803688.1"/>
    </source>
</evidence>
<feature type="non-terminal residue" evidence="1">
    <location>
        <position position="1"/>
    </location>
</feature>
<proteinExistence type="predicted"/>
<sequence>TQDFIQEVSSGFTDEETIEVIDVLTTNMTIEVELAHLFLKVSIEGKNTIQAKQKEISCHYLYGKRFEMGVQELMIGVDKIKNIKIFSADSILKFIQPQIQIILDYFNEGEKVRPKVLLEQNGVVNHVSNTDSTNIISKADMTKKTSPIAQTSAPPIFEPEVD</sequence>
<protein>
    <submittedName>
        <fullName evidence="1">24177_t:CDS:1</fullName>
    </submittedName>
</protein>
<reference evidence="1" key="1">
    <citation type="submission" date="2021-06" db="EMBL/GenBank/DDBJ databases">
        <authorList>
            <person name="Kallberg Y."/>
            <person name="Tangrot J."/>
            <person name="Rosling A."/>
        </authorList>
    </citation>
    <scope>NUCLEOTIDE SEQUENCE</scope>
    <source>
        <strain evidence="1">MA461A</strain>
    </source>
</reference>
<accession>A0ACA9RPQ1</accession>
<keyword evidence="2" id="KW-1185">Reference proteome</keyword>